<protein>
    <recommendedName>
        <fullName evidence="2">F5/8 type C domain-containing protein</fullName>
    </recommendedName>
</protein>
<dbReference type="STRING" id="2903.R1G2X0"/>
<evidence type="ECO:0000259" key="2">
    <source>
        <dbReference type="PROSITE" id="PS50022"/>
    </source>
</evidence>
<dbReference type="PaxDb" id="2903-EOD40209"/>
<dbReference type="HOGENOM" id="CLU_1527957_0_0_1"/>
<evidence type="ECO:0000256" key="1">
    <source>
        <dbReference type="SAM" id="MobiDB-lite"/>
    </source>
</evidence>
<sequence length="176" mass="19184">MSWMSVDIGENRWLSVSYYCLRQGVSSGFRMRNWELQGCNDGLSWQMLCKHERDLSFGEQAHGVAGWAVENATAYRHFRILQTGKNSDAVHTGVLACAGIELYGALTLACCGRCAALVEIDGRALGSAAMLEGARAGEGVRGCSRALRRSGGGTRAAAEKALEAKGRREQREREVR</sequence>
<dbReference type="SUPFAM" id="SSF49785">
    <property type="entry name" value="Galactose-binding domain-like"/>
    <property type="match status" value="1"/>
</dbReference>
<organism evidence="3 4">
    <name type="scientific">Emiliania huxleyi (strain CCMP1516)</name>
    <dbReference type="NCBI Taxonomy" id="280463"/>
    <lineage>
        <taxon>Eukaryota</taxon>
        <taxon>Haptista</taxon>
        <taxon>Haptophyta</taxon>
        <taxon>Prymnesiophyceae</taxon>
        <taxon>Isochrysidales</taxon>
        <taxon>Noelaerhabdaceae</taxon>
        <taxon>Emiliania</taxon>
    </lineage>
</organism>
<reference evidence="3" key="2">
    <citation type="submission" date="2024-10" db="UniProtKB">
        <authorList>
            <consortium name="EnsemblProtists"/>
        </authorList>
    </citation>
    <scope>IDENTIFICATION</scope>
</reference>
<dbReference type="KEGG" id="ehx:EMIHUDRAFT_108691"/>
<dbReference type="InterPro" id="IPR000421">
    <property type="entry name" value="FA58C"/>
</dbReference>
<accession>A0A0D3KWS4</accession>
<dbReference type="Proteomes" id="UP000013827">
    <property type="component" value="Unassembled WGS sequence"/>
</dbReference>
<dbReference type="AlphaFoldDB" id="A0A0D3KWS4"/>
<name>A0A0D3KWS4_EMIH1</name>
<evidence type="ECO:0000313" key="4">
    <source>
        <dbReference type="Proteomes" id="UP000013827"/>
    </source>
</evidence>
<dbReference type="GeneID" id="17285480"/>
<dbReference type="InterPro" id="IPR008979">
    <property type="entry name" value="Galactose-bd-like_sf"/>
</dbReference>
<evidence type="ECO:0000313" key="3">
    <source>
        <dbReference type="EnsemblProtists" id="EOD40209"/>
    </source>
</evidence>
<dbReference type="Gene3D" id="2.60.120.260">
    <property type="entry name" value="Galactose-binding domain-like"/>
    <property type="match status" value="1"/>
</dbReference>
<proteinExistence type="predicted"/>
<feature type="domain" description="F5/8 type C" evidence="2">
    <location>
        <begin position="1"/>
        <end position="105"/>
    </location>
</feature>
<dbReference type="PANTHER" id="PTHR47457">
    <property type="entry name" value="OS05G0345500 PROTEIN"/>
    <property type="match status" value="1"/>
</dbReference>
<dbReference type="eggNOG" id="KOG4276">
    <property type="taxonomic scope" value="Eukaryota"/>
</dbReference>
<reference evidence="4" key="1">
    <citation type="journal article" date="2013" name="Nature">
        <title>Pan genome of the phytoplankton Emiliania underpins its global distribution.</title>
        <authorList>
            <person name="Read B.A."/>
            <person name="Kegel J."/>
            <person name="Klute M.J."/>
            <person name="Kuo A."/>
            <person name="Lefebvre S.C."/>
            <person name="Maumus F."/>
            <person name="Mayer C."/>
            <person name="Miller J."/>
            <person name="Monier A."/>
            <person name="Salamov A."/>
            <person name="Young J."/>
            <person name="Aguilar M."/>
            <person name="Claverie J.M."/>
            <person name="Frickenhaus S."/>
            <person name="Gonzalez K."/>
            <person name="Herman E.K."/>
            <person name="Lin Y.C."/>
            <person name="Napier J."/>
            <person name="Ogata H."/>
            <person name="Sarno A.F."/>
            <person name="Shmutz J."/>
            <person name="Schroeder D."/>
            <person name="de Vargas C."/>
            <person name="Verret F."/>
            <person name="von Dassow P."/>
            <person name="Valentin K."/>
            <person name="Van de Peer Y."/>
            <person name="Wheeler G."/>
            <person name="Dacks J.B."/>
            <person name="Delwiche C.F."/>
            <person name="Dyhrman S.T."/>
            <person name="Glockner G."/>
            <person name="John U."/>
            <person name="Richards T."/>
            <person name="Worden A.Z."/>
            <person name="Zhang X."/>
            <person name="Grigoriev I.V."/>
            <person name="Allen A.E."/>
            <person name="Bidle K."/>
            <person name="Borodovsky M."/>
            <person name="Bowler C."/>
            <person name="Brownlee C."/>
            <person name="Cock J.M."/>
            <person name="Elias M."/>
            <person name="Gladyshev V.N."/>
            <person name="Groth M."/>
            <person name="Guda C."/>
            <person name="Hadaegh A."/>
            <person name="Iglesias-Rodriguez M.D."/>
            <person name="Jenkins J."/>
            <person name="Jones B.M."/>
            <person name="Lawson T."/>
            <person name="Leese F."/>
            <person name="Lindquist E."/>
            <person name="Lobanov A."/>
            <person name="Lomsadze A."/>
            <person name="Malik S.B."/>
            <person name="Marsh M.E."/>
            <person name="Mackinder L."/>
            <person name="Mock T."/>
            <person name="Mueller-Roeber B."/>
            <person name="Pagarete A."/>
            <person name="Parker M."/>
            <person name="Probert I."/>
            <person name="Quesneville H."/>
            <person name="Raines C."/>
            <person name="Rensing S.A."/>
            <person name="Riano-Pachon D.M."/>
            <person name="Richier S."/>
            <person name="Rokitta S."/>
            <person name="Shiraiwa Y."/>
            <person name="Soanes D.M."/>
            <person name="van der Giezen M."/>
            <person name="Wahlund T.M."/>
            <person name="Williams B."/>
            <person name="Wilson W."/>
            <person name="Wolfe G."/>
            <person name="Wurch L.L."/>
        </authorList>
    </citation>
    <scope>NUCLEOTIDE SEQUENCE</scope>
</reference>
<keyword evidence="4" id="KW-1185">Reference proteome</keyword>
<feature type="compositionally biased region" description="Basic and acidic residues" evidence="1">
    <location>
        <begin position="157"/>
        <end position="176"/>
    </location>
</feature>
<dbReference type="RefSeq" id="XP_005792638.1">
    <property type="nucleotide sequence ID" value="XM_005792581.1"/>
</dbReference>
<feature type="region of interest" description="Disordered" evidence="1">
    <location>
        <begin position="146"/>
        <end position="176"/>
    </location>
</feature>
<dbReference type="PROSITE" id="PS50022">
    <property type="entry name" value="FA58C_3"/>
    <property type="match status" value="1"/>
</dbReference>
<dbReference type="EnsemblProtists" id="EOD40209">
    <property type="protein sequence ID" value="EOD40209"/>
    <property type="gene ID" value="EMIHUDRAFT_108691"/>
</dbReference>
<dbReference type="PANTHER" id="PTHR47457:SF1">
    <property type="entry name" value="BTB DOMAIN-CONTAINING PROTEIN-RELATED"/>
    <property type="match status" value="1"/>
</dbReference>